<dbReference type="GO" id="GO:0016747">
    <property type="term" value="F:acyltransferase activity, transferring groups other than amino-acyl groups"/>
    <property type="evidence" value="ECO:0007669"/>
    <property type="project" value="InterPro"/>
</dbReference>
<evidence type="ECO:0000313" key="2">
    <source>
        <dbReference type="EMBL" id="HIR61271.1"/>
    </source>
</evidence>
<sequence>MLQWRELRADERESWYRDKLRRDFPADELKPRAMIEKLIGQGRYHCYGFFDEAGHPAAYAYTMECEEYVLLDYLAVEPDARGQGIGSQVLPLLGEIIGDRTMLIEAENPACARSLPDRDTRQARIRFYQKGGMRLSGVLEDAFGVEYRILTGGRECTDEEVAGAMMDIYYAMVPEEIVRREVKTWIP</sequence>
<gene>
    <name evidence="2" type="ORF">IAB37_06845</name>
</gene>
<reference evidence="2" key="1">
    <citation type="submission" date="2020-10" db="EMBL/GenBank/DDBJ databases">
        <authorList>
            <person name="Gilroy R."/>
        </authorList>
    </citation>
    <scope>NUCLEOTIDE SEQUENCE</scope>
    <source>
        <strain evidence="2">CHK189-12415</strain>
    </source>
</reference>
<dbReference type="PROSITE" id="PS51186">
    <property type="entry name" value="GNAT"/>
    <property type="match status" value="1"/>
</dbReference>
<dbReference type="Gene3D" id="3.40.630.30">
    <property type="match status" value="1"/>
</dbReference>
<protein>
    <submittedName>
        <fullName evidence="2">GNAT family N-acetyltransferase</fullName>
    </submittedName>
</protein>
<name>A0A9D1DYC1_9FIRM</name>
<dbReference type="Pfam" id="PF13508">
    <property type="entry name" value="Acetyltransf_7"/>
    <property type="match status" value="1"/>
</dbReference>
<accession>A0A9D1DYC1</accession>
<reference evidence="2" key="2">
    <citation type="journal article" date="2021" name="PeerJ">
        <title>Extensive microbial diversity within the chicken gut microbiome revealed by metagenomics and culture.</title>
        <authorList>
            <person name="Gilroy R."/>
            <person name="Ravi A."/>
            <person name="Getino M."/>
            <person name="Pursley I."/>
            <person name="Horton D.L."/>
            <person name="Alikhan N.F."/>
            <person name="Baker D."/>
            <person name="Gharbi K."/>
            <person name="Hall N."/>
            <person name="Watson M."/>
            <person name="Adriaenssens E.M."/>
            <person name="Foster-Nyarko E."/>
            <person name="Jarju S."/>
            <person name="Secka A."/>
            <person name="Antonio M."/>
            <person name="Oren A."/>
            <person name="Chaudhuri R.R."/>
            <person name="La Ragione R."/>
            <person name="Hildebrand F."/>
            <person name="Pallen M.J."/>
        </authorList>
    </citation>
    <scope>NUCLEOTIDE SEQUENCE</scope>
    <source>
        <strain evidence="2">CHK189-12415</strain>
    </source>
</reference>
<dbReference type="SUPFAM" id="SSF55729">
    <property type="entry name" value="Acyl-CoA N-acyltransferases (Nat)"/>
    <property type="match status" value="1"/>
</dbReference>
<dbReference type="Proteomes" id="UP000824241">
    <property type="component" value="Unassembled WGS sequence"/>
</dbReference>
<comment type="caution">
    <text evidence="2">The sequence shown here is derived from an EMBL/GenBank/DDBJ whole genome shotgun (WGS) entry which is preliminary data.</text>
</comment>
<proteinExistence type="predicted"/>
<dbReference type="InterPro" id="IPR016181">
    <property type="entry name" value="Acyl_CoA_acyltransferase"/>
</dbReference>
<organism evidence="2 3">
    <name type="scientific">Candidatus Faecivivens stercoravium</name>
    <dbReference type="NCBI Taxonomy" id="2840803"/>
    <lineage>
        <taxon>Bacteria</taxon>
        <taxon>Bacillati</taxon>
        <taxon>Bacillota</taxon>
        <taxon>Clostridia</taxon>
        <taxon>Eubacteriales</taxon>
        <taxon>Oscillospiraceae</taxon>
        <taxon>Oscillospiraceae incertae sedis</taxon>
        <taxon>Candidatus Faecivivens</taxon>
    </lineage>
</organism>
<dbReference type="CDD" id="cd04301">
    <property type="entry name" value="NAT_SF"/>
    <property type="match status" value="1"/>
</dbReference>
<dbReference type="EMBL" id="DVHA01000215">
    <property type="protein sequence ID" value="HIR61271.1"/>
    <property type="molecule type" value="Genomic_DNA"/>
</dbReference>
<dbReference type="AlphaFoldDB" id="A0A9D1DYC1"/>
<evidence type="ECO:0000259" key="1">
    <source>
        <dbReference type="PROSITE" id="PS51186"/>
    </source>
</evidence>
<dbReference type="InterPro" id="IPR000182">
    <property type="entry name" value="GNAT_dom"/>
</dbReference>
<evidence type="ECO:0000313" key="3">
    <source>
        <dbReference type="Proteomes" id="UP000824241"/>
    </source>
</evidence>
<feature type="domain" description="N-acetyltransferase" evidence="1">
    <location>
        <begin position="1"/>
        <end position="152"/>
    </location>
</feature>